<evidence type="ECO:0000313" key="13">
    <source>
        <dbReference type="Ensembl" id="ENSCCRP00020115627.1"/>
    </source>
</evidence>
<dbReference type="Proteomes" id="UP000694701">
    <property type="component" value="Unplaced"/>
</dbReference>
<evidence type="ECO:0000256" key="4">
    <source>
        <dbReference type="ARBA" id="ARBA00022737"/>
    </source>
</evidence>
<evidence type="ECO:0000256" key="11">
    <source>
        <dbReference type="SAM" id="Phobius"/>
    </source>
</evidence>
<dbReference type="PROSITE" id="PS51049">
    <property type="entry name" value="KASH"/>
    <property type="match status" value="1"/>
</dbReference>
<dbReference type="SUPFAM" id="SSF46966">
    <property type="entry name" value="Spectrin repeat"/>
    <property type="match status" value="4"/>
</dbReference>
<name>A0A8C2KZG8_CYPCA</name>
<evidence type="ECO:0000256" key="2">
    <source>
        <dbReference type="ARBA" id="ARBA00022553"/>
    </source>
</evidence>
<keyword evidence="7" id="KW-0539">Nucleus</keyword>
<feature type="transmembrane region" description="Helical" evidence="11">
    <location>
        <begin position="734"/>
        <end position="752"/>
    </location>
</feature>
<dbReference type="AlphaFoldDB" id="A0A8C2KZG8"/>
<dbReference type="FunFam" id="1.20.58.60:FF:000126">
    <property type="entry name" value="Spectrin repeat containing, nuclear envelope 1a"/>
    <property type="match status" value="1"/>
</dbReference>
<feature type="domain" description="KASH" evidence="12">
    <location>
        <begin position="768"/>
        <end position="827"/>
    </location>
</feature>
<dbReference type="InterPro" id="IPR056887">
    <property type="entry name" value="SYNE1/2_dom"/>
</dbReference>
<dbReference type="SMART" id="SM01249">
    <property type="entry name" value="KASH"/>
    <property type="match status" value="1"/>
</dbReference>
<evidence type="ECO:0000256" key="1">
    <source>
        <dbReference type="ARBA" id="ARBA00008619"/>
    </source>
</evidence>
<evidence type="ECO:0000256" key="5">
    <source>
        <dbReference type="ARBA" id="ARBA00022989"/>
    </source>
</evidence>
<keyword evidence="6 9" id="KW-0472">Membrane</keyword>
<evidence type="ECO:0000259" key="12">
    <source>
        <dbReference type="PROSITE" id="PS51049"/>
    </source>
</evidence>
<reference evidence="13" key="1">
    <citation type="submission" date="2025-08" db="UniProtKB">
        <authorList>
            <consortium name="Ensembl"/>
        </authorList>
    </citation>
    <scope>IDENTIFICATION</scope>
</reference>
<comment type="subcellular location">
    <subcellularLocation>
        <location evidence="8">Nucleus outer membrane</location>
        <topology evidence="8">Single-pass type IV membrane protein</topology>
    </subcellularLocation>
</comment>
<evidence type="ECO:0000256" key="6">
    <source>
        <dbReference type="ARBA" id="ARBA00023136"/>
    </source>
</evidence>
<dbReference type="InterPro" id="IPR018159">
    <property type="entry name" value="Spectrin/alpha-actinin"/>
</dbReference>
<dbReference type="GO" id="GO:0005640">
    <property type="term" value="C:nuclear outer membrane"/>
    <property type="evidence" value="ECO:0007669"/>
    <property type="project" value="UniProtKB-SubCell"/>
</dbReference>
<dbReference type="PANTHER" id="PTHR14514:SF4">
    <property type="entry name" value="NESPRIN-2"/>
    <property type="match status" value="1"/>
</dbReference>
<protein>
    <recommendedName>
        <fullName evidence="12">KASH domain-containing protein</fullName>
    </recommendedName>
</protein>
<keyword evidence="3 9" id="KW-0812">Transmembrane</keyword>
<evidence type="ECO:0000313" key="14">
    <source>
        <dbReference type="Proteomes" id="UP000694701"/>
    </source>
</evidence>
<dbReference type="Gene3D" id="1.20.58.60">
    <property type="match status" value="4"/>
</dbReference>
<dbReference type="FunFam" id="1.20.58.60:FF:000157">
    <property type="entry name" value="Nesprin-1 isoform 1"/>
    <property type="match status" value="1"/>
</dbReference>
<dbReference type="InterPro" id="IPR012315">
    <property type="entry name" value="KASH"/>
</dbReference>
<evidence type="ECO:0000256" key="8">
    <source>
        <dbReference type="ARBA" id="ARBA00046312"/>
    </source>
</evidence>
<evidence type="ECO:0000256" key="7">
    <source>
        <dbReference type="ARBA" id="ARBA00023242"/>
    </source>
</evidence>
<feature type="transmembrane region" description="Helical" evidence="11">
    <location>
        <begin position="773"/>
        <end position="797"/>
    </location>
</feature>
<evidence type="ECO:0000256" key="9">
    <source>
        <dbReference type="PROSITE-ProRule" id="PRU00385"/>
    </source>
</evidence>
<feature type="region of interest" description="Disordered" evidence="10">
    <location>
        <begin position="366"/>
        <end position="404"/>
    </location>
</feature>
<dbReference type="Pfam" id="PF25035">
    <property type="entry name" value="SYNE1"/>
    <property type="match status" value="1"/>
</dbReference>
<comment type="similarity">
    <text evidence="1">Belongs to the nesprin family.</text>
</comment>
<organism evidence="13 14">
    <name type="scientific">Cyprinus carpio</name>
    <name type="common">Common carp</name>
    <dbReference type="NCBI Taxonomy" id="7962"/>
    <lineage>
        <taxon>Eukaryota</taxon>
        <taxon>Metazoa</taxon>
        <taxon>Chordata</taxon>
        <taxon>Craniata</taxon>
        <taxon>Vertebrata</taxon>
        <taxon>Euteleostomi</taxon>
        <taxon>Actinopterygii</taxon>
        <taxon>Neopterygii</taxon>
        <taxon>Teleostei</taxon>
        <taxon>Ostariophysi</taxon>
        <taxon>Cypriniformes</taxon>
        <taxon>Cyprinidae</taxon>
        <taxon>Cyprininae</taxon>
        <taxon>Cyprinus</taxon>
    </lineage>
</organism>
<keyword evidence="4" id="KW-0677">Repeat</keyword>
<proteinExistence type="inferred from homology"/>
<keyword evidence="5 11" id="KW-1133">Transmembrane helix</keyword>
<dbReference type="Pfam" id="PF10541">
    <property type="entry name" value="KASH"/>
    <property type="match status" value="1"/>
</dbReference>
<dbReference type="CDD" id="cd00176">
    <property type="entry name" value="SPEC"/>
    <property type="match status" value="2"/>
</dbReference>
<dbReference type="InterPro" id="IPR002017">
    <property type="entry name" value="Spectrin_repeat"/>
</dbReference>
<keyword evidence="2" id="KW-0597">Phosphoprotein</keyword>
<dbReference type="Pfam" id="PF00435">
    <property type="entry name" value="Spectrin"/>
    <property type="match status" value="3"/>
</dbReference>
<feature type="topological domain" description="Cytoplasmic" evidence="9">
    <location>
        <begin position="1"/>
        <end position="776"/>
    </location>
</feature>
<dbReference type="Ensembl" id="ENSCCRT00020126102.1">
    <property type="protein sequence ID" value="ENSCCRP00020115627.1"/>
    <property type="gene ID" value="ENSCCRG00020052185.1"/>
</dbReference>
<evidence type="ECO:0000256" key="10">
    <source>
        <dbReference type="SAM" id="MobiDB-lite"/>
    </source>
</evidence>
<sequence length="827" mass="95789">QQFQHTPRKQMLTETLVTVQQLDKNMNNLRSWLTRIEAELAKPIHYSICHRDEIQKRLAEQQDLQRDIEQHTERVASMLTLCDVLLHDEDACNSDGENDSIQQTTQRLDQRWRNICSTSLERRLRIEETWRLWCKFQEDYSSFEDWLNRAERSAAEPNSSDIMYTDAKEELQKYEVFQSQVHASLTQLEMINNQYRRLARENRADAASRLRAMVHQGNQRWDALQRRVAAILRRLRHFTSQREEFEGTRESLLVWLTEIDLQLTNVENFSESHLQDKMKQLKSFKKEITLNTNKIDALIVFGEGLIQRSCPQDAVVIEDELEELHTYCQEVFGRVARFHQRLTSLRPVLYTVFSLEQLDVFDGEQSRGTLASPSSSQPSMCLLSPPQEHSGRETPVSVDSIPLEWDHTGDVGGSSSHDEEEDAASFSALSGKSFQLDSSSPTHTSTPFKQGYVSIYPFLLNQMNKGLDWWIDRIKMGGCACRIRFFFLFSAGVIERWELIQAQAVSKEQCSTRDPQQLTSDLHDITSWLDRVTPELDRLQKPETSRHIFHILFHITQEMQKTFARYKTMMLSLNLGGRELQQGATGGAPELQEGLRSMNRRWTEACAGLEGWEDSLRTTLGRCQEFHQMVHSQLLWLAHAESRRYTVNLTSPSLSCYLCSGLMFCSPWWQDLAEELQGRQKQVSSLQTIVSELLPEAGGEDSAEAREKLHVIGSKLRLLSCQVNQDHQTVQERLVRVIYTIVIFIHFLKNALHKTFCFRPKRDLSPQRSFFYRVLRAAFPLHLLFLLLLVLACMVPLSEDDYSCTFSNNFARSFHPMLHYTNGPPPT</sequence>
<dbReference type="SMART" id="SM00150">
    <property type="entry name" value="SPEC"/>
    <property type="match status" value="4"/>
</dbReference>
<dbReference type="PANTHER" id="PTHR14514">
    <property type="entry name" value="PKA ANCHORING PROTEIN"/>
    <property type="match status" value="1"/>
</dbReference>
<accession>A0A8C2KZG8</accession>
<evidence type="ECO:0000256" key="3">
    <source>
        <dbReference type="ARBA" id="ARBA00022692"/>
    </source>
</evidence>
<feature type="compositionally biased region" description="Polar residues" evidence="10">
    <location>
        <begin position="366"/>
        <end position="379"/>
    </location>
</feature>
<feature type="topological domain" description="Perinuclear space" evidence="9">
    <location>
        <begin position="798"/>
        <end position="827"/>
    </location>
</feature>